<protein>
    <recommendedName>
        <fullName evidence="5">Cyclase</fullName>
    </recommendedName>
</protein>
<dbReference type="InterPro" id="IPR037175">
    <property type="entry name" value="KFase_sf"/>
</dbReference>
<comment type="similarity">
    <text evidence="1">Belongs to the Cyclase 1 superfamily.</text>
</comment>
<dbReference type="SUPFAM" id="SSF102198">
    <property type="entry name" value="Putative cyclase"/>
    <property type="match status" value="1"/>
</dbReference>
<evidence type="ECO:0000313" key="3">
    <source>
        <dbReference type="EMBL" id="KAJ9665513.1"/>
    </source>
</evidence>
<dbReference type="PANTHER" id="PTHR34861">
    <property type="match status" value="1"/>
</dbReference>
<dbReference type="Gene3D" id="3.50.30.50">
    <property type="entry name" value="Putative cyclase"/>
    <property type="match status" value="1"/>
</dbReference>
<reference evidence="3" key="1">
    <citation type="submission" date="2022-10" db="EMBL/GenBank/DDBJ databases">
        <title>Culturing micro-colonial fungi from biological soil crusts in the Mojave desert and describing Neophaeococcomyces mojavensis, and introducing the new genera and species Taxawa tesnikishii.</title>
        <authorList>
            <person name="Kurbessoian T."/>
            <person name="Stajich J.E."/>
        </authorList>
    </citation>
    <scope>NUCLEOTIDE SEQUENCE</scope>
    <source>
        <strain evidence="3">TK_1</strain>
    </source>
</reference>
<organism evidence="3 4">
    <name type="scientific">Coniosporium apollinis</name>
    <dbReference type="NCBI Taxonomy" id="61459"/>
    <lineage>
        <taxon>Eukaryota</taxon>
        <taxon>Fungi</taxon>
        <taxon>Dikarya</taxon>
        <taxon>Ascomycota</taxon>
        <taxon>Pezizomycotina</taxon>
        <taxon>Dothideomycetes</taxon>
        <taxon>Dothideomycetes incertae sedis</taxon>
        <taxon>Coniosporium</taxon>
    </lineage>
</organism>
<name>A0ABQ9NY54_9PEZI</name>
<dbReference type="Pfam" id="PF04199">
    <property type="entry name" value="Cyclase"/>
    <property type="match status" value="1"/>
</dbReference>
<evidence type="ECO:0000256" key="1">
    <source>
        <dbReference type="ARBA" id="ARBA00007865"/>
    </source>
</evidence>
<evidence type="ECO:0000256" key="2">
    <source>
        <dbReference type="SAM" id="SignalP"/>
    </source>
</evidence>
<keyword evidence="4" id="KW-1185">Reference proteome</keyword>
<dbReference type="Proteomes" id="UP001172684">
    <property type="component" value="Unassembled WGS sequence"/>
</dbReference>
<dbReference type="InterPro" id="IPR007325">
    <property type="entry name" value="KFase/CYL"/>
</dbReference>
<feature type="chain" id="PRO_5045396872" description="Cyclase" evidence="2">
    <location>
        <begin position="23"/>
        <end position="314"/>
    </location>
</feature>
<evidence type="ECO:0000313" key="4">
    <source>
        <dbReference type="Proteomes" id="UP001172684"/>
    </source>
</evidence>
<evidence type="ECO:0008006" key="5">
    <source>
        <dbReference type="Google" id="ProtNLM"/>
    </source>
</evidence>
<sequence length="314" mass="34018">MPFRATLYTALLALVLVSLLQAQTFNVPVSEWGPEDEIGAANRLTPQKVLEASKLITTGRTYRLGIPIDSSTPAFPPRSMTITIVMPNQEGGETIGENLISYVDDIYNGWLGIGTQLDSLAHLGFNGTFYNRREARDFVEVTGVTKMGTEKIPPIVTRGVLLDMAKQKGKTQLVEGEIISGDDIEAAQQAQGVKIEEGDVIILHTGWLPMLYTNATRFGTGWPGIDVGAAEYLASLKVVAVGADTMGVEVVPPPNPTRLFESHQVLLTGNGIYILETIDTRELVEDGVKEFLFVLGQPLITGTVQAIINPVAIR</sequence>
<accession>A0ABQ9NY54</accession>
<dbReference type="PANTHER" id="PTHR34861:SF10">
    <property type="entry name" value="CYCLASE"/>
    <property type="match status" value="1"/>
</dbReference>
<feature type="signal peptide" evidence="2">
    <location>
        <begin position="1"/>
        <end position="22"/>
    </location>
</feature>
<dbReference type="EMBL" id="JAPDRL010000028">
    <property type="protein sequence ID" value="KAJ9665513.1"/>
    <property type="molecule type" value="Genomic_DNA"/>
</dbReference>
<proteinExistence type="inferred from homology"/>
<comment type="caution">
    <text evidence="3">The sequence shown here is derived from an EMBL/GenBank/DDBJ whole genome shotgun (WGS) entry which is preliminary data.</text>
</comment>
<gene>
    <name evidence="3" type="ORF">H2201_004395</name>
</gene>
<keyword evidence="2" id="KW-0732">Signal</keyword>